<keyword evidence="2 5" id="KW-0812">Transmembrane</keyword>
<dbReference type="EnsemblMetazoa" id="HelroT178280">
    <property type="protein sequence ID" value="HelroP178280"/>
    <property type="gene ID" value="HelroG178280"/>
</dbReference>
<dbReference type="Gene3D" id="1.10.1450.10">
    <property type="entry name" value="Tetraspanin"/>
    <property type="match status" value="1"/>
</dbReference>
<dbReference type="Pfam" id="PF00335">
    <property type="entry name" value="Tetraspanin"/>
    <property type="match status" value="1"/>
</dbReference>
<evidence type="ECO:0000256" key="5">
    <source>
        <dbReference type="SAM" id="Phobius"/>
    </source>
</evidence>
<sequence length="263" mass="30601">MFFEIWIDEGYRMLLLRSAMFLNFVALGFNKLNILVVRGLYNLMIHRYKPLIRTLDLYYYPSVSYLISITSMGISAAMLWISYLALFKSKRVGLLNAMILTQYMFFYYVTSTFVAIVVTAVLLVGIEDMFVSGLRPSMNLYRTYNQSKVIIDNLQITHQCCGDLSYSDWFTIAWIRSPYINLNDALEREELSCCSIYAKRPCIFTHVHDHNYHHNYNYATDLTLHATGCRQVMLWRTTNLLIWILGLNSACAVLSLITSTIFR</sequence>
<evidence type="ECO:0000256" key="2">
    <source>
        <dbReference type="ARBA" id="ARBA00022692"/>
    </source>
</evidence>
<organism evidence="7 8">
    <name type="scientific">Helobdella robusta</name>
    <name type="common">Californian leech</name>
    <dbReference type="NCBI Taxonomy" id="6412"/>
    <lineage>
        <taxon>Eukaryota</taxon>
        <taxon>Metazoa</taxon>
        <taxon>Spiralia</taxon>
        <taxon>Lophotrochozoa</taxon>
        <taxon>Annelida</taxon>
        <taxon>Clitellata</taxon>
        <taxon>Hirudinea</taxon>
        <taxon>Rhynchobdellida</taxon>
        <taxon>Glossiphoniidae</taxon>
        <taxon>Helobdella</taxon>
    </lineage>
</organism>
<dbReference type="InterPro" id="IPR018499">
    <property type="entry name" value="Tetraspanin/Peripherin"/>
</dbReference>
<dbReference type="EMBL" id="AMQM01006363">
    <property type="status" value="NOT_ANNOTATED_CDS"/>
    <property type="molecule type" value="Genomic_DNA"/>
</dbReference>
<feature type="transmembrane region" description="Helical" evidence="5">
    <location>
        <begin position="105"/>
        <end position="126"/>
    </location>
</feature>
<proteinExistence type="predicted"/>
<dbReference type="eggNOG" id="KOG3882">
    <property type="taxonomic scope" value="Eukaryota"/>
</dbReference>
<evidence type="ECO:0000256" key="4">
    <source>
        <dbReference type="ARBA" id="ARBA00023136"/>
    </source>
</evidence>
<reference evidence="7" key="3">
    <citation type="submission" date="2015-06" db="UniProtKB">
        <authorList>
            <consortium name="EnsemblMetazoa"/>
        </authorList>
    </citation>
    <scope>IDENTIFICATION</scope>
</reference>
<feature type="transmembrane region" description="Helical" evidence="5">
    <location>
        <begin position="20"/>
        <end position="41"/>
    </location>
</feature>
<dbReference type="Proteomes" id="UP000015101">
    <property type="component" value="Unassembled WGS sequence"/>
</dbReference>
<dbReference type="GeneID" id="20206710"/>
<dbReference type="InParanoid" id="T1FD11"/>
<reference evidence="8" key="1">
    <citation type="submission" date="2012-12" db="EMBL/GenBank/DDBJ databases">
        <authorList>
            <person name="Hellsten U."/>
            <person name="Grimwood J."/>
            <person name="Chapman J.A."/>
            <person name="Shapiro H."/>
            <person name="Aerts A."/>
            <person name="Otillar R.P."/>
            <person name="Terry A.Y."/>
            <person name="Boore J.L."/>
            <person name="Simakov O."/>
            <person name="Marletaz F."/>
            <person name="Cho S.-J."/>
            <person name="Edsinger-Gonzales E."/>
            <person name="Havlak P."/>
            <person name="Kuo D.-H."/>
            <person name="Larsson T."/>
            <person name="Lv J."/>
            <person name="Arendt D."/>
            <person name="Savage R."/>
            <person name="Osoegawa K."/>
            <person name="de Jong P."/>
            <person name="Lindberg D.R."/>
            <person name="Seaver E.C."/>
            <person name="Weisblat D.A."/>
            <person name="Putnam N.H."/>
            <person name="Grigoriev I.V."/>
            <person name="Rokhsar D.S."/>
        </authorList>
    </citation>
    <scope>NUCLEOTIDE SEQUENCE</scope>
</reference>
<dbReference type="EMBL" id="KB097417">
    <property type="protein sequence ID" value="ESN97171.1"/>
    <property type="molecule type" value="Genomic_DNA"/>
</dbReference>
<feature type="transmembrane region" description="Helical" evidence="5">
    <location>
        <begin position="240"/>
        <end position="262"/>
    </location>
</feature>
<dbReference type="SUPFAM" id="SSF48652">
    <property type="entry name" value="Tetraspanin"/>
    <property type="match status" value="1"/>
</dbReference>
<dbReference type="AlphaFoldDB" id="T1FD11"/>
<evidence type="ECO:0000313" key="7">
    <source>
        <dbReference type="EnsemblMetazoa" id="HelroP178280"/>
    </source>
</evidence>
<protein>
    <recommendedName>
        <fullName evidence="9">Tetraspanin</fullName>
    </recommendedName>
</protein>
<name>T1FD11_HELRO</name>
<dbReference type="KEGG" id="hro:HELRODRAFT_178280"/>
<evidence type="ECO:0000256" key="3">
    <source>
        <dbReference type="ARBA" id="ARBA00022989"/>
    </source>
</evidence>
<dbReference type="OrthoDB" id="9836210at2759"/>
<dbReference type="RefSeq" id="XP_009024668.1">
    <property type="nucleotide sequence ID" value="XM_009026420.1"/>
</dbReference>
<dbReference type="CTD" id="20206710"/>
<dbReference type="HOGENOM" id="CLU_1058770_0_0_1"/>
<keyword evidence="8" id="KW-1185">Reference proteome</keyword>
<comment type="subcellular location">
    <subcellularLocation>
        <location evidence="1">Membrane</location>
        <topology evidence="1">Multi-pass membrane protein</topology>
    </subcellularLocation>
</comment>
<dbReference type="GO" id="GO:0005886">
    <property type="term" value="C:plasma membrane"/>
    <property type="evidence" value="ECO:0000318"/>
    <property type="project" value="GO_Central"/>
</dbReference>
<reference evidence="6 8" key="2">
    <citation type="journal article" date="2013" name="Nature">
        <title>Insights into bilaterian evolution from three spiralian genomes.</title>
        <authorList>
            <person name="Simakov O."/>
            <person name="Marletaz F."/>
            <person name="Cho S.J."/>
            <person name="Edsinger-Gonzales E."/>
            <person name="Havlak P."/>
            <person name="Hellsten U."/>
            <person name="Kuo D.H."/>
            <person name="Larsson T."/>
            <person name="Lv J."/>
            <person name="Arendt D."/>
            <person name="Savage R."/>
            <person name="Osoegawa K."/>
            <person name="de Jong P."/>
            <person name="Grimwood J."/>
            <person name="Chapman J.A."/>
            <person name="Shapiro H."/>
            <person name="Aerts A."/>
            <person name="Otillar R.P."/>
            <person name="Terry A.Y."/>
            <person name="Boore J.L."/>
            <person name="Grigoriev I.V."/>
            <person name="Lindberg D.R."/>
            <person name="Seaver E.C."/>
            <person name="Weisblat D.A."/>
            <person name="Putnam N.H."/>
            <person name="Rokhsar D.S."/>
        </authorList>
    </citation>
    <scope>NUCLEOTIDE SEQUENCE</scope>
</reference>
<gene>
    <name evidence="7" type="primary">20206710</name>
    <name evidence="6" type="ORF">HELRODRAFT_178280</name>
</gene>
<dbReference type="InterPro" id="IPR008952">
    <property type="entry name" value="Tetraspanin_EC2_sf"/>
</dbReference>
<evidence type="ECO:0000256" key="1">
    <source>
        <dbReference type="ARBA" id="ARBA00004141"/>
    </source>
</evidence>
<evidence type="ECO:0008006" key="9">
    <source>
        <dbReference type="Google" id="ProtNLM"/>
    </source>
</evidence>
<evidence type="ECO:0000313" key="6">
    <source>
        <dbReference type="EMBL" id="ESN97171.1"/>
    </source>
</evidence>
<feature type="transmembrane region" description="Helical" evidence="5">
    <location>
        <begin position="62"/>
        <end position="85"/>
    </location>
</feature>
<keyword evidence="4 5" id="KW-0472">Membrane</keyword>
<keyword evidence="3 5" id="KW-1133">Transmembrane helix</keyword>
<accession>T1FD11</accession>
<evidence type="ECO:0000313" key="8">
    <source>
        <dbReference type="Proteomes" id="UP000015101"/>
    </source>
</evidence>